<gene>
    <name evidence="9" type="ORF">PPERSA_10385</name>
</gene>
<dbReference type="Proteomes" id="UP000054937">
    <property type="component" value="Unassembled WGS sequence"/>
</dbReference>
<keyword evidence="3 6" id="KW-0175">Coiled coil</keyword>
<dbReference type="OrthoDB" id="313294at2759"/>
<dbReference type="GO" id="GO:0007018">
    <property type="term" value="P:microtubule-based movement"/>
    <property type="evidence" value="ECO:0007669"/>
    <property type="project" value="InterPro"/>
</dbReference>
<dbReference type="InterPro" id="IPR027417">
    <property type="entry name" value="P-loop_NTPase"/>
</dbReference>
<dbReference type="InterPro" id="IPR019821">
    <property type="entry name" value="Kinesin_motor_CS"/>
</dbReference>
<feature type="binding site" evidence="5">
    <location>
        <begin position="180"/>
        <end position="187"/>
    </location>
    <ligand>
        <name>ATP</name>
        <dbReference type="ChEBI" id="CHEBI:30616"/>
    </ligand>
</feature>
<dbReference type="PRINTS" id="PR00380">
    <property type="entry name" value="KINESINHEAVY"/>
</dbReference>
<dbReference type="InterPro" id="IPR027640">
    <property type="entry name" value="Kinesin-like_fam"/>
</dbReference>
<dbReference type="PROSITE" id="PS00411">
    <property type="entry name" value="KINESIN_MOTOR_1"/>
    <property type="match status" value="1"/>
</dbReference>
<feature type="domain" description="Kinesin motor" evidence="8">
    <location>
        <begin position="97"/>
        <end position="419"/>
    </location>
</feature>
<evidence type="ECO:0000313" key="9">
    <source>
        <dbReference type="EMBL" id="KRX08581.1"/>
    </source>
</evidence>
<dbReference type="SUPFAM" id="SSF52540">
    <property type="entry name" value="P-loop containing nucleoside triphosphate hydrolases"/>
    <property type="match status" value="1"/>
</dbReference>
<protein>
    <submittedName>
        <fullName evidence="9">p-loop containing nucleoside triphosphate hydrolase</fullName>
    </submittedName>
</protein>
<dbReference type="Gene3D" id="3.40.850.10">
    <property type="entry name" value="Kinesin motor domain"/>
    <property type="match status" value="1"/>
</dbReference>
<evidence type="ECO:0000256" key="4">
    <source>
        <dbReference type="ARBA" id="ARBA00023175"/>
    </source>
</evidence>
<dbReference type="InterPro" id="IPR001752">
    <property type="entry name" value="Kinesin_motor_dom"/>
</dbReference>
<name>A0A0V0R309_PSEPJ</name>
<evidence type="ECO:0000256" key="7">
    <source>
        <dbReference type="SAM" id="MobiDB-lite"/>
    </source>
</evidence>
<dbReference type="PROSITE" id="PS50067">
    <property type="entry name" value="KINESIN_MOTOR_2"/>
    <property type="match status" value="1"/>
</dbReference>
<feature type="compositionally biased region" description="Basic residues" evidence="7">
    <location>
        <begin position="1"/>
        <end position="12"/>
    </location>
</feature>
<dbReference type="SMART" id="SM00129">
    <property type="entry name" value="KISc"/>
    <property type="match status" value="1"/>
</dbReference>
<evidence type="ECO:0000256" key="3">
    <source>
        <dbReference type="ARBA" id="ARBA00023054"/>
    </source>
</evidence>
<dbReference type="Pfam" id="PF00225">
    <property type="entry name" value="Kinesin"/>
    <property type="match status" value="1"/>
</dbReference>
<dbReference type="InParanoid" id="A0A0V0R309"/>
<reference evidence="9 10" key="1">
    <citation type="journal article" date="2015" name="Sci. Rep.">
        <title>Genome of the facultative scuticociliatosis pathogen Pseudocohnilembus persalinus provides insight into its virulence through horizontal gene transfer.</title>
        <authorList>
            <person name="Xiong J."/>
            <person name="Wang G."/>
            <person name="Cheng J."/>
            <person name="Tian M."/>
            <person name="Pan X."/>
            <person name="Warren A."/>
            <person name="Jiang C."/>
            <person name="Yuan D."/>
            <person name="Miao W."/>
        </authorList>
    </citation>
    <scope>NUCLEOTIDE SEQUENCE [LARGE SCALE GENOMIC DNA]</scope>
    <source>
        <strain evidence="9">36N120E</strain>
    </source>
</reference>
<keyword evidence="10" id="KW-1185">Reference proteome</keyword>
<dbReference type="GO" id="GO:0003777">
    <property type="term" value="F:microtubule motor activity"/>
    <property type="evidence" value="ECO:0007669"/>
    <property type="project" value="InterPro"/>
</dbReference>
<keyword evidence="1 5" id="KW-0547">Nucleotide-binding</keyword>
<accession>A0A0V0R309</accession>
<dbReference type="GO" id="GO:0005524">
    <property type="term" value="F:ATP binding"/>
    <property type="evidence" value="ECO:0007669"/>
    <property type="project" value="UniProtKB-UniRule"/>
</dbReference>
<dbReference type="PANTHER" id="PTHR47968">
    <property type="entry name" value="CENTROMERE PROTEIN E"/>
    <property type="match status" value="1"/>
</dbReference>
<evidence type="ECO:0000256" key="1">
    <source>
        <dbReference type="ARBA" id="ARBA00022741"/>
    </source>
</evidence>
<dbReference type="GO" id="GO:0008017">
    <property type="term" value="F:microtubule binding"/>
    <property type="evidence" value="ECO:0007669"/>
    <property type="project" value="InterPro"/>
</dbReference>
<feature type="coiled-coil region" evidence="6">
    <location>
        <begin position="1168"/>
        <end position="1199"/>
    </location>
</feature>
<proteinExistence type="inferred from homology"/>
<comment type="similarity">
    <text evidence="5">Belongs to the TRAFAC class myosin-kinesin ATPase superfamily. Kinesin family.</text>
</comment>
<comment type="caution">
    <text evidence="9">The sequence shown here is derived from an EMBL/GenBank/DDBJ whole genome shotgun (WGS) entry which is preliminary data.</text>
</comment>
<sequence length="1325" mass="155336">MRSKSGKKKLNKSRSQSQNMGKGFQFLDFEKREKIEMLEKKENINNDNYFSVGIRNNQHFNSNNNSNLNQNLNTKFNRNMSSNNMSQMLGQQEKSKNIQVYARFRPYNKTEFDLSKNGFGGDSCLFPDEKTVLIQNDNQIFTMDKVFTGGCSQDQVYEIVGKNTIKDVMNGYNGTIFAYGQTGSGKTHSMFGDIHNYSQRGLIPRSIESIFKHIKKCDQDIDWVLSCSMLEIYKENLNDLLSLNKADLKIKESPIKGIYVEGLSSINVSSQRELFEILDLGEQMRKVSATRINQYSSRSHTIFMLEIKQRFANDSEKKGKLNLIDLAGSEKVHKTGASGDLLEEAKKINLSLSCLGNVIHSLTSGSDHIPYRDSKLTRILQESLGGNYKTSLLVTCSTHSSSLEETISTLKFASRAKSIQNHFKMNIKNSPEDLQKIIDKLRFDLVSTQSELMNFRRNYNNLEVVDNIPCEDKIKNIEQDYNSEDKEVQNLNDIIREQDEQIKKLVEENQKMKNSSIKYENKISQINAENENQQLLMEKNQNLLDQGKQQNLIQKQQIEKLTFTLQEERNKVQLLLKEKEQFFDQKYLDLGKSSGIFEKLKKSIQNLEKEKFGSSDSIIDEFRKKQKNYFEQNSESQNQFETQSMNSKSDLQYQQKKNKYVESYFEQLKKISQHNKIGCERISQLVKIIEETEETGQIKNFEQKQKQKKNSSQIQLALTLIRYELLRNMSINQNLDCNITVLELAQSLQYQKNKIKSGIRKMQQKQIESLENVLDKENYLENNRFIAENILKSENLRMQNKILVLSQELDLEICKSEKLQEALQQSNKHVGDYKFLLKEQESNMENKLKHEIQQFERMRKEVDNIVQNQILSRIQNNQIQIFSQQTQGQQQQLEFDQKKIQKQNLIQSQNQIQNQVQNQKQSQNQSQNQSQQQSQQQSQIQNFNKSSTYNNSIYKLELESSTEVWPLQNQKNQEKQLYFDYFYEVDKLKYEQNTDLKLFQGDQDSFLNEGLEDIKKQQQQNQYNNFQSIKQTQLFKKGMIRSPSIPLVCKQKSQQLVQQQQQNMSKKYVSANKYSCREQGKLQLNQQQYQQQIKQKIQFNSENNSCKKKKGSRFGVHSQVDEQFQRQDQNEIIKDVKNNCFFENNQNVDKSCSNFQNFKLGQNSQLAKQSVNKENNDNIENMENKENQIQQKNMFQNNKNINEVRQDLNIINQNNKQDSKKCMILSENKMVLNQMNNETQGSDLFKNNNNNQNNFSTNFINSNSQLNQQINEKCSYNMEGENSYKKLGYDQQQNKENKVNDSLQLNKFKVGMRYDYKNILYNNNK</sequence>
<feature type="region of interest" description="Disordered" evidence="7">
    <location>
        <begin position="1"/>
        <end position="24"/>
    </location>
</feature>
<keyword evidence="9" id="KW-0378">Hydrolase</keyword>
<evidence type="ECO:0000256" key="5">
    <source>
        <dbReference type="PROSITE-ProRule" id="PRU00283"/>
    </source>
</evidence>
<keyword evidence="2 5" id="KW-0067">ATP-binding</keyword>
<feature type="coiled-coil region" evidence="6">
    <location>
        <begin position="474"/>
        <end position="585"/>
    </location>
</feature>
<dbReference type="EMBL" id="LDAU01000062">
    <property type="protein sequence ID" value="KRX08581.1"/>
    <property type="molecule type" value="Genomic_DNA"/>
</dbReference>
<evidence type="ECO:0000259" key="8">
    <source>
        <dbReference type="PROSITE" id="PS50067"/>
    </source>
</evidence>
<keyword evidence="4 5" id="KW-0505">Motor protein</keyword>
<dbReference type="InterPro" id="IPR036961">
    <property type="entry name" value="Kinesin_motor_dom_sf"/>
</dbReference>
<evidence type="ECO:0000313" key="10">
    <source>
        <dbReference type="Proteomes" id="UP000054937"/>
    </source>
</evidence>
<evidence type="ECO:0000256" key="2">
    <source>
        <dbReference type="ARBA" id="ARBA00022840"/>
    </source>
</evidence>
<dbReference type="PANTHER" id="PTHR47968:SF75">
    <property type="entry name" value="CENTROMERE-ASSOCIATED PROTEIN E"/>
    <property type="match status" value="1"/>
</dbReference>
<evidence type="ECO:0000256" key="6">
    <source>
        <dbReference type="SAM" id="Coils"/>
    </source>
</evidence>
<feature type="region of interest" description="Disordered" evidence="7">
    <location>
        <begin position="916"/>
        <end position="941"/>
    </location>
</feature>
<dbReference type="GO" id="GO:0016787">
    <property type="term" value="F:hydrolase activity"/>
    <property type="evidence" value="ECO:0007669"/>
    <property type="project" value="UniProtKB-KW"/>
</dbReference>
<organism evidence="9 10">
    <name type="scientific">Pseudocohnilembus persalinus</name>
    <name type="common">Ciliate</name>
    <dbReference type="NCBI Taxonomy" id="266149"/>
    <lineage>
        <taxon>Eukaryota</taxon>
        <taxon>Sar</taxon>
        <taxon>Alveolata</taxon>
        <taxon>Ciliophora</taxon>
        <taxon>Intramacronucleata</taxon>
        <taxon>Oligohymenophorea</taxon>
        <taxon>Scuticociliatia</taxon>
        <taxon>Philasterida</taxon>
        <taxon>Pseudocohnilembidae</taxon>
        <taxon>Pseudocohnilembus</taxon>
    </lineage>
</organism>